<dbReference type="STRING" id="565045.NOR51B_576"/>
<evidence type="ECO:0000256" key="4">
    <source>
        <dbReference type="SAM" id="Phobius"/>
    </source>
</evidence>
<dbReference type="EMBL" id="DS999411">
    <property type="protein sequence ID" value="EED34638.1"/>
    <property type="molecule type" value="Genomic_DNA"/>
</dbReference>
<dbReference type="AlphaFoldDB" id="B8KYC3"/>
<accession>B8KYC3</accession>
<dbReference type="CDD" id="cd07989">
    <property type="entry name" value="LPLAT_AGPAT-like"/>
    <property type="match status" value="1"/>
</dbReference>
<protein>
    <submittedName>
        <fullName evidence="6">Phospholipid/glycerol acyltransferase</fullName>
    </submittedName>
</protein>
<dbReference type="GO" id="GO:0006654">
    <property type="term" value="P:phosphatidic acid biosynthetic process"/>
    <property type="evidence" value="ECO:0007669"/>
    <property type="project" value="TreeGrafter"/>
</dbReference>
<evidence type="ECO:0000256" key="1">
    <source>
        <dbReference type="ARBA" id="ARBA00005189"/>
    </source>
</evidence>
<feature type="transmembrane region" description="Helical" evidence="4">
    <location>
        <begin position="7"/>
        <end position="30"/>
    </location>
</feature>
<keyword evidence="7" id="KW-1185">Reference proteome</keyword>
<name>B8KYC3_9GAMM</name>
<reference evidence="7" key="1">
    <citation type="journal article" date="2013" name="BMC Microbiol.">
        <title>Taxonomy and evolution of bacteriochlorophyll a-containing members of the OM60/NOR5 clade of marine gammaproteobacteria: description of Luminiphilus syltensis gen. nov., sp. nov., reclassification of Haliea rubra as Pseudohaliea rubra gen. nov., comb. nov., and emendation of Chromatocurvus halotolerans.</title>
        <authorList>
            <person name="Spring S."/>
            <person name="Riedel T."/>
            <person name="Sproer C."/>
            <person name="Yan S."/>
            <person name="Harder J."/>
            <person name="Fuchs B.M."/>
        </authorList>
    </citation>
    <scope>NUCLEOTIDE SEQUENCE [LARGE SCALE GENOMIC DNA]</scope>
    <source>
        <strain evidence="7">NOR51-B</strain>
    </source>
</reference>
<dbReference type="GO" id="GO:0003841">
    <property type="term" value="F:1-acylglycerol-3-phosphate O-acyltransferase activity"/>
    <property type="evidence" value="ECO:0007669"/>
    <property type="project" value="TreeGrafter"/>
</dbReference>
<dbReference type="InterPro" id="IPR002123">
    <property type="entry name" value="Plipid/glycerol_acylTrfase"/>
</dbReference>
<keyword evidence="4" id="KW-0812">Transmembrane</keyword>
<dbReference type="RefSeq" id="WP_009019386.1">
    <property type="nucleotide sequence ID" value="NZ_DS999411.1"/>
</dbReference>
<dbReference type="SUPFAM" id="SSF69593">
    <property type="entry name" value="Glycerol-3-phosphate (1)-acyltransferase"/>
    <property type="match status" value="1"/>
</dbReference>
<organism evidence="6 7">
    <name type="scientific">Luminiphilus syltensis NOR5-1B</name>
    <dbReference type="NCBI Taxonomy" id="565045"/>
    <lineage>
        <taxon>Bacteria</taxon>
        <taxon>Pseudomonadati</taxon>
        <taxon>Pseudomonadota</taxon>
        <taxon>Gammaproteobacteria</taxon>
        <taxon>Cellvibrionales</taxon>
        <taxon>Halieaceae</taxon>
        <taxon>Luminiphilus</taxon>
    </lineage>
</organism>
<dbReference type="eggNOG" id="COG0204">
    <property type="taxonomic scope" value="Bacteria"/>
</dbReference>
<evidence type="ECO:0000256" key="2">
    <source>
        <dbReference type="ARBA" id="ARBA00022679"/>
    </source>
</evidence>
<evidence type="ECO:0000259" key="5">
    <source>
        <dbReference type="SMART" id="SM00563"/>
    </source>
</evidence>
<dbReference type="PANTHER" id="PTHR10434:SF40">
    <property type="entry name" value="1-ACYL-SN-GLYCEROL-3-PHOSPHATE ACYLTRANSFERASE"/>
    <property type="match status" value="1"/>
</dbReference>
<feature type="domain" description="Phospholipid/glycerol acyltransferase" evidence="5">
    <location>
        <begin position="77"/>
        <end position="192"/>
    </location>
</feature>
<evidence type="ECO:0000256" key="3">
    <source>
        <dbReference type="ARBA" id="ARBA00023315"/>
    </source>
</evidence>
<evidence type="ECO:0000313" key="7">
    <source>
        <dbReference type="Proteomes" id="UP000004699"/>
    </source>
</evidence>
<dbReference type="Proteomes" id="UP000004699">
    <property type="component" value="Unassembled WGS sequence"/>
</dbReference>
<dbReference type="OrthoDB" id="9812274at2"/>
<keyword evidence="2 6" id="KW-0808">Transferase</keyword>
<keyword evidence="4" id="KW-0472">Membrane</keyword>
<proteinExistence type="predicted"/>
<comment type="pathway">
    <text evidence="1">Lipid metabolism.</text>
</comment>
<sequence>MRFIRSIIVFLYTAASVVPVATALLVISLFVNSHRLWWLFVRPWLASVIWVARWVGGVRYRIRGLENLPERSDNQRIILCAKHQSTWETFFFPSMMPHPLAYVFKRELLRIPFFGWSMARLEMVHIDRSARSEAWNKVATLGVQLMDRGKWIIMFPEGTRAPRGGQGDYKTGASRLAVATGASVIPIAVASGRCWPRRTWRFIPGTIDVSIGEPIKPLPDQSPSELMVQIEDWIEREMRLIDAEAYPDSDPIKQAIERGRKAEFLRASSYEAPDFDSAETSTDEDTR</sequence>
<dbReference type="PANTHER" id="PTHR10434">
    <property type="entry name" value="1-ACYL-SN-GLYCEROL-3-PHOSPHATE ACYLTRANSFERASE"/>
    <property type="match status" value="1"/>
</dbReference>
<dbReference type="HOGENOM" id="CLU_027938_5_0_6"/>
<gene>
    <name evidence="6" type="ORF">NOR51B_576</name>
</gene>
<keyword evidence="3 6" id="KW-0012">Acyltransferase</keyword>
<keyword evidence="4" id="KW-1133">Transmembrane helix</keyword>
<dbReference type="Pfam" id="PF01553">
    <property type="entry name" value="Acyltransferase"/>
    <property type="match status" value="1"/>
</dbReference>
<dbReference type="SMART" id="SM00563">
    <property type="entry name" value="PlsC"/>
    <property type="match status" value="1"/>
</dbReference>
<evidence type="ECO:0000313" key="6">
    <source>
        <dbReference type="EMBL" id="EED34638.1"/>
    </source>
</evidence>